<evidence type="ECO:0000256" key="1">
    <source>
        <dbReference type="SAM" id="MobiDB-lite"/>
    </source>
</evidence>
<dbReference type="AlphaFoldDB" id="A0A5N6N7E9"/>
<evidence type="ECO:0000313" key="3">
    <source>
        <dbReference type="Proteomes" id="UP000326396"/>
    </source>
</evidence>
<dbReference type="Proteomes" id="UP000326396">
    <property type="component" value="Linkage Group LG3"/>
</dbReference>
<dbReference type="PANTHER" id="PTHR34046:SF19">
    <property type="entry name" value="RAPIDLY ELICITED PROTEIN, PUTATIVE-RELATED"/>
    <property type="match status" value="1"/>
</dbReference>
<organism evidence="2 3">
    <name type="scientific">Mikania micrantha</name>
    <name type="common">bitter vine</name>
    <dbReference type="NCBI Taxonomy" id="192012"/>
    <lineage>
        <taxon>Eukaryota</taxon>
        <taxon>Viridiplantae</taxon>
        <taxon>Streptophyta</taxon>
        <taxon>Embryophyta</taxon>
        <taxon>Tracheophyta</taxon>
        <taxon>Spermatophyta</taxon>
        <taxon>Magnoliopsida</taxon>
        <taxon>eudicotyledons</taxon>
        <taxon>Gunneridae</taxon>
        <taxon>Pentapetalae</taxon>
        <taxon>asterids</taxon>
        <taxon>campanulids</taxon>
        <taxon>Asterales</taxon>
        <taxon>Asteraceae</taxon>
        <taxon>Asteroideae</taxon>
        <taxon>Heliantheae alliance</taxon>
        <taxon>Eupatorieae</taxon>
        <taxon>Mikania</taxon>
    </lineage>
</organism>
<feature type="region of interest" description="Disordered" evidence="1">
    <location>
        <begin position="34"/>
        <end position="67"/>
    </location>
</feature>
<dbReference type="Pfam" id="PF05340">
    <property type="entry name" value="DUF740"/>
    <property type="match status" value="1"/>
</dbReference>
<evidence type="ECO:0000313" key="2">
    <source>
        <dbReference type="EMBL" id="KAD4386174.1"/>
    </source>
</evidence>
<keyword evidence="3" id="KW-1185">Reference proteome</keyword>
<dbReference type="OrthoDB" id="688136at2759"/>
<gene>
    <name evidence="2" type="ORF">E3N88_26343</name>
</gene>
<proteinExistence type="predicted"/>
<accession>A0A5N6N7E9</accession>
<dbReference type="PANTHER" id="PTHR34046">
    <property type="entry name" value="OS06G0218800 PROTEIN"/>
    <property type="match status" value="1"/>
</dbReference>
<name>A0A5N6N7E9_9ASTR</name>
<protein>
    <submittedName>
        <fullName evidence="2">Uncharacterized protein</fullName>
    </submittedName>
</protein>
<reference evidence="2 3" key="1">
    <citation type="submission" date="2019-05" db="EMBL/GenBank/DDBJ databases">
        <title>Mikania micrantha, genome provides insights into the molecular mechanism of rapid growth.</title>
        <authorList>
            <person name="Liu B."/>
        </authorList>
    </citation>
    <scope>NUCLEOTIDE SEQUENCE [LARGE SCALE GENOMIC DNA]</scope>
    <source>
        <strain evidence="2">NLD-2019</strain>
        <tissue evidence="2">Leaf</tissue>
    </source>
</reference>
<feature type="compositionally biased region" description="Gly residues" evidence="1">
    <location>
        <begin position="38"/>
        <end position="47"/>
    </location>
</feature>
<comment type="caution">
    <text evidence="2">The sequence shown here is derived from an EMBL/GenBank/DDBJ whole genome shotgun (WGS) entry which is preliminary data.</text>
</comment>
<dbReference type="InterPro" id="IPR008004">
    <property type="entry name" value="OCTOPUS-like"/>
</dbReference>
<sequence length="182" mass="19949">MRRRRGGGGRRWEEKNKGFWLECNLRNHEADGMESMIGDGGDGGGLGKPASASSRKCKKHPKHDQSPGICSSCLRERLLKISRSSSRVVASCAYNYSSSSSSSSFISSISSSSGALSDTASPMHGWHASFLKLKKSKSIAGEIRIMDNNVNNDQTKKAGFWSKLMHSRTMREMFTKRPAGLT</sequence>
<dbReference type="EMBL" id="SZYD01000013">
    <property type="protein sequence ID" value="KAD4386174.1"/>
    <property type="molecule type" value="Genomic_DNA"/>
</dbReference>